<feature type="domain" description="GerMN" evidence="2">
    <location>
        <begin position="63"/>
        <end position="149"/>
    </location>
</feature>
<feature type="chain" id="PRO_5038843028" evidence="1">
    <location>
        <begin position="23"/>
        <end position="307"/>
    </location>
</feature>
<keyword evidence="1" id="KW-0732">Signal</keyword>
<keyword evidence="4" id="KW-1185">Reference proteome</keyword>
<comment type="caution">
    <text evidence="3">The sequence shown here is derived from an EMBL/GenBank/DDBJ whole genome shotgun (WGS) entry which is preliminary data.</text>
</comment>
<evidence type="ECO:0000256" key="1">
    <source>
        <dbReference type="SAM" id="SignalP"/>
    </source>
</evidence>
<name>A0A8J6JM17_9FIRM</name>
<feature type="domain" description="GerMN" evidence="2">
    <location>
        <begin position="200"/>
        <end position="291"/>
    </location>
</feature>
<dbReference type="RefSeq" id="WP_186919536.1">
    <property type="nucleotide sequence ID" value="NZ_JACOPQ010000009.1"/>
</dbReference>
<protein>
    <submittedName>
        <fullName evidence="3">GerMN domain-containing protein</fullName>
    </submittedName>
</protein>
<dbReference type="Pfam" id="PF10646">
    <property type="entry name" value="Germane"/>
    <property type="match status" value="2"/>
</dbReference>
<dbReference type="InterPro" id="IPR019606">
    <property type="entry name" value="GerMN"/>
</dbReference>
<sequence length="307" mass="32710">MNKRLMAILCALALPLSGCGVSGGETLPPEGAYKVYYAVTGKQATVRSVDYEYRIPDADAETASALARMVMTAPETYGLSSPVRPEVHFRSAELEEDGRLHLDLSEQYGGLSGIDLTIANACFTLTLCQLEDVDSVYITVEGEPIPYQTLQLLRESDLVLSGAEEETVTISATLYFPWAGGYGLAAEQRDVVKTESEGVAAALVSALLAGSQSGDGVRRLMPEGTQLRSVTVENGVCTVDLSGEFLSGMPEVAADARLLIYSLVNTVCAMESLEVQSVQLLVEGQRVPDYGGVNAAVPLEPDFTLAQ</sequence>
<evidence type="ECO:0000313" key="4">
    <source>
        <dbReference type="Proteomes" id="UP000607645"/>
    </source>
</evidence>
<dbReference type="EMBL" id="JACOPQ010000009">
    <property type="protein sequence ID" value="MBC5737739.1"/>
    <property type="molecule type" value="Genomic_DNA"/>
</dbReference>
<dbReference type="AlphaFoldDB" id="A0A8J6JM17"/>
<organism evidence="3 4">
    <name type="scientific">Lawsonibacter faecis</name>
    <dbReference type="NCBI Taxonomy" id="2763052"/>
    <lineage>
        <taxon>Bacteria</taxon>
        <taxon>Bacillati</taxon>
        <taxon>Bacillota</taxon>
        <taxon>Clostridia</taxon>
        <taxon>Eubacteriales</taxon>
        <taxon>Oscillospiraceae</taxon>
        <taxon>Lawsonibacter</taxon>
    </lineage>
</organism>
<feature type="signal peptide" evidence="1">
    <location>
        <begin position="1"/>
        <end position="22"/>
    </location>
</feature>
<evidence type="ECO:0000259" key="2">
    <source>
        <dbReference type="SMART" id="SM00909"/>
    </source>
</evidence>
<gene>
    <name evidence="3" type="ORF">H8S62_12055</name>
</gene>
<accession>A0A8J6JM17</accession>
<dbReference type="Proteomes" id="UP000607645">
    <property type="component" value="Unassembled WGS sequence"/>
</dbReference>
<evidence type="ECO:0000313" key="3">
    <source>
        <dbReference type="EMBL" id="MBC5737739.1"/>
    </source>
</evidence>
<proteinExistence type="predicted"/>
<dbReference type="SMART" id="SM00909">
    <property type="entry name" value="Germane"/>
    <property type="match status" value="2"/>
</dbReference>
<reference evidence="3" key="1">
    <citation type="submission" date="2020-08" db="EMBL/GenBank/DDBJ databases">
        <title>Genome public.</title>
        <authorList>
            <person name="Liu C."/>
            <person name="Sun Q."/>
        </authorList>
    </citation>
    <scope>NUCLEOTIDE SEQUENCE</scope>
    <source>
        <strain evidence="3">NSJ-52</strain>
    </source>
</reference>